<evidence type="ECO:0000256" key="2">
    <source>
        <dbReference type="ARBA" id="ARBA00023002"/>
    </source>
</evidence>
<feature type="region of interest" description="Disordered" evidence="3">
    <location>
        <begin position="159"/>
        <end position="182"/>
    </location>
</feature>
<keyword evidence="5" id="KW-1185">Reference proteome</keyword>
<protein>
    <submittedName>
        <fullName evidence="4">SDR family NAD(P)-dependent oxidoreductase</fullName>
    </submittedName>
</protein>
<reference evidence="4 5" key="1">
    <citation type="submission" date="2024-03" db="EMBL/GenBank/DDBJ databases">
        <title>Human intestinal bacterial collection.</title>
        <authorList>
            <person name="Pauvert C."/>
            <person name="Hitch T.C.A."/>
            <person name="Clavel T."/>
        </authorList>
    </citation>
    <scope>NUCLEOTIDE SEQUENCE [LARGE SCALE GENOMIC DNA]</scope>
    <source>
        <strain evidence="4 5">CLA-AA-H192</strain>
    </source>
</reference>
<evidence type="ECO:0000313" key="4">
    <source>
        <dbReference type="EMBL" id="MEQ2510172.1"/>
    </source>
</evidence>
<dbReference type="Gene3D" id="3.40.50.720">
    <property type="entry name" value="NAD(P)-binding Rossmann-like Domain"/>
    <property type="match status" value="1"/>
</dbReference>
<evidence type="ECO:0000313" key="5">
    <source>
        <dbReference type="Proteomes" id="UP001491552"/>
    </source>
</evidence>
<comment type="caution">
    <text evidence="4">The sequence shown here is derived from an EMBL/GenBank/DDBJ whole genome shotgun (WGS) entry which is preliminary data.</text>
</comment>
<dbReference type="InterPro" id="IPR002347">
    <property type="entry name" value="SDR_fam"/>
</dbReference>
<dbReference type="EMBL" id="JBBMFF010000130">
    <property type="protein sequence ID" value="MEQ2510172.1"/>
    <property type="molecule type" value="Genomic_DNA"/>
</dbReference>
<dbReference type="Pfam" id="PF00106">
    <property type="entry name" value="adh_short"/>
    <property type="match status" value="1"/>
</dbReference>
<proteinExistence type="inferred from homology"/>
<organism evidence="4 5">
    <name type="scientific">Faecousia intestinalis</name>
    <dbReference type="NCBI Taxonomy" id="3133167"/>
    <lineage>
        <taxon>Bacteria</taxon>
        <taxon>Bacillati</taxon>
        <taxon>Bacillota</taxon>
        <taxon>Clostridia</taxon>
        <taxon>Eubacteriales</taxon>
        <taxon>Oscillospiraceae</taxon>
        <taxon>Faecousia</taxon>
    </lineage>
</organism>
<dbReference type="Proteomes" id="UP001491552">
    <property type="component" value="Unassembled WGS sequence"/>
</dbReference>
<accession>A0ABV1G433</accession>
<dbReference type="InterPro" id="IPR036291">
    <property type="entry name" value="NAD(P)-bd_dom_sf"/>
</dbReference>
<dbReference type="CDD" id="cd05233">
    <property type="entry name" value="SDR_c"/>
    <property type="match status" value="1"/>
</dbReference>
<keyword evidence="2" id="KW-0560">Oxidoreductase</keyword>
<comment type="similarity">
    <text evidence="1">Belongs to the short-chain dehydrogenases/reductases (SDR) family.</text>
</comment>
<gene>
    <name evidence="4" type="ORF">WMO66_02735</name>
</gene>
<dbReference type="PANTHER" id="PTHR43086:SF3">
    <property type="entry name" value="NADP-DEPENDENT 3-HYDROXY ACID DEHYDROGENASE YDFG"/>
    <property type="match status" value="1"/>
</dbReference>
<sequence length="182" mass="19083">MTGGHGGMGKAICKELGKTSAIVLAGRNPAKLETAKAELDELGVESDLCKTDIADRAQVQALADYAASLGSVKQIIHTSGVSPSDTGTENIIKINAVGAVNMVEAFYPVLAGDGVMINFASVAAYTMPQTDEWTDAFEAWNEPNFYDRLLSHAHASEAHRQSTGNCRKSAGADSGRTLGPSL</sequence>
<evidence type="ECO:0000256" key="1">
    <source>
        <dbReference type="ARBA" id="ARBA00006484"/>
    </source>
</evidence>
<evidence type="ECO:0000256" key="3">
    <source>
        <dbReference type="SAM" id="MobiDB-lite"/>
    </source>
</evidence>
<dbReference type="SUPFAM" id="SSF51735">
    <property type="entry name" value="NAD(P)-binding Rossmann-fold domains"/>
    <property type="match status" value="1"/>
</dbReference>
<dbReference type="RefSeq" id="WP_349134877.1">
    <property type="nucleotide sequence ID" value="NZ_JBBMFF010000130.1"/>
</dbReference>
<name>A0ABV1G433_9FIRM</name>
<dbReference type="PANTHER" id="PTHR43086">
    <property type="entry name" value="VERY-LONG-CHAIN 3-OXOOACYL-COA REDUCTASE"/>
    <property type="match status" value="1"/>
</dbReference>